<keyword evidence="3" id="KW-0812">Transmembrane</keyword>
<dbReference type="PANTHER" id="PTHR45710">
    <property type="entry name" value="C-TYPE LECTIN DOMAIN-CONTAINING PROTEIN 180"/>
    <property type="match status" value="1"/>
</dbReference>
<evidence type="ECO:0000259" key="4">
    <source>
        <dbReference type="PROSITE" id="PS50041"/>
    </source>
</evidence>
<evidence type="ECO:0000256" key="3">
    <source>
        <dbReference type="SAM" id="Phobius"/>
    </source>
</evidence>
<feature type="compositionally biased region" description="Basic and acidic residues" evidence="2">
    <location>
        <begin position="16"/>
        <end position="27"/>
    </location>
</feature>
<dbReference type="AlphaFoldDB" id="A0A6A5F0R8"/>
<dbReference type="InterPro" id="IPR016186">
    <property type="entry name" value="C-type_lectin-like/link_sf"/>
</dbReference>
<name>A0A6A5F0R8_PERFL</name>
<feature type="non-terminal residue" evidence="5">
    <location>
        <position position="1"/>
    </location>
</feature>
<reference evidence="5 6" key="1">
    <citation type="submission" date="2019-06" db="EMBL/GenBank/DDBJ databases">
        <title>A chromosome-scale genome assembly of the European perch, Perca fluviatilis.</title>
        <authorList>
            <person name="Roques C."/>
            <person name="Zahm M."/>
            <person name="Cabau C."/>
            <person name="Klopp C."/>
            <person name="Bouchez O."/>
            <person name="Donnadieu C."/>
            <person name="Kuhl H."/>
            <person name="Gislard M."/>
            <person name="Guendouz S."/>
            <person name="Journot L."/>
            <person name="Haffray P."/>
            <person name="Bestin A."/>
            <person name="Morvezen R."/>
            <person name="Feron R."/>
            <person name="Wen M."/>
            <person name="Jouanno E."/>
            <person name="Herpin A."/>
            <person name="Schartl M."/>
            <person name="Postlethwait J."/>
            <person name="Schaerlinger B."/>
            <person name="Chardard D."/>
            <person name="Lecocq T."/>
            <person name="Poncet C."/>
            <person name="Jaffrelo L."/>
            <person name="Lampietro C."/>
            <person name="Guiguen Y."/>
        </authorList>
    </citation>
    <scope>NUCLEOTIDE SEQUENCE [LARGE SCALE GENOMIC DNA]</scope>
    <source>
        <tissue evidence="5">Blood</tissue>
    </source>
</reference>
<keyword evidence="6" id="KW-1185">Reference proteome</keyword>
<evidence type="ECO:0000256" key="1">
    <source>
        <dbReference type="ARBA" id="ARBA00004401"/>
    </source>
</evidence>
<dbReference type="GO" id="GO:0005886">
    <property type="term" value="C:plasma membrane"/>
    <property type="evidence" value="ECO:0007669"/>
    <property type="project" value="UniProtKB-SubCell"/>
</dbReference>
<accession>A0A6A5F0R8</accession>
<comment type="caution">
    <text evidence="5">The sequence shown here is derived from an EMBL/GenBank/DDBJ whole genome shotgun (WGS) entry which is preliminary data.</text>
</comment>
<dbReference type="Pfam" id="PF00059">
    <property type="entry name" value="Lectin_C"/>
    <property type="match status" value="1"/>
</dbReference>
<evidence type="ECO:0000256" key="2">
    <source>
        <dbReference type="SAM" id="MobiDB-lite"/>
    </source>
</evidence>
<evidence type="ECO:0000313" key="6">
    <source>
        <dbReference type="Proteomes" id="UP000465112"/>
    </source>
</evidence>
<feature type="region of interest" description="Disordered" evidence="2">
    <location>
        <begin position="1"/>
        <end position="27"/>
    </location>
</feature>
<protein>
    <recommendedName>
        <fullName evidence="4">C-type lectin domain-containing protein</fullName>
    </recommendedName>
</protein>
<dbReference type="InterPro" id="IPR016187">
    <property type="entry name" value="CTDL_fold"/>
</dbReference>
<keyword evidence="3" id="KW-0472">Membrane</keyword>
<feature type="transmembrane region" description="Helical" evidence="3">
    <location>
        <begin position="68"/>
        <end position="90"/>
    </location>
</feature>
<organism evidence="5 6">
    <name type="scientific">Perca fluviatilis</name>
    <name type="common">European perch</name>
    <dbReference type="NCBI Taxonomy" id="8168"/>
    <lineage>
        <taxon>Eukaryota</taxon>
        <taxon>Metazoa</taxon>
        <taxon>Chordata</taxon>
        <taxon>Craniata</taxon>
        <taxon>Vertebrata</taxon>
        <taxon>Euteleostomi</taxon>
        <taxon>Actinopterygii</taxon>
        <taxon>Neopterygii</taxon>
        <taxon>Teleostei</taxon>
        <taxon>Neoteleostei</taxon>
        <taxon>Acanthomorphata</taxon>
        <taxon>Eupercaria</taxon>
        <taxon>Perciformes</taxon>
        <taxon>Percoidei</taxon>
        <taxon>Percidae</taxon>
        <taxon>Percinae</taxon>
        <taxon>Perca</taxon>
    </lineage>
</organism>
<sequence length="246" mass="29176">YAKPDVSKKVRYNRNVQEDKEEREEKEVEIYESVDAIGDYHSDNQSHGGGPHTERHPPAVQRRPFRDAALCLAVLCFLMITGIIILSTYYNLVALETDQLQTRYDQLSSNYSQIQRKVSEKWCPDGWKRSGCSCYFKSDETKTWFRSRDDCRQRGADLVVINNKEEQKFVTELSKDGKFWIGLREEWRQEERKWEWVDGSPLTEMFWASGLSQDNWYTIAAICCDQQEKWTQGRCDYEYKKWICEK</sequence>
<feature type="domain" description="C-type lectin" evidence="4">
    <location>
        <begin position="130"/>
        <end position="239"/>
    </location>
</feature>
<dbReference type="InterPro" id="IPR001304">
    <property type="entry name" value="C-type_lectin-like"/>
</dbReference>
<dbReference type="PANTHER" id="PTHR45710:SF8">
    <property type="entry name" value="RERATING FAMILY MEMBER 4"/>
    <property type="match status" value="1"/>
</dbReference>
<dbReference type="InterPro" id="IPR050828">
    <property type="entry name" value="C-type_lectin/matrix_domain"/>
</dbReference>
<proteinExistence type="predicted"/>
<dbReference type="EMBL" id="VHII01000013">
    <property type="protein sequence ID" value="KAF1382153.1"/>
    <property type="molecule type" value="Genomic_DNA"/>
</dbReference>
<keyword evidence="3" id="KW-1133">Transmembrane helix</keyword>
<dbReference type="SMART" id="SM00034">
    <property type="entry name" value="CLECT"/>
    <property type="match status" value="1"/>
</dbReference>
<evidence type="ECO:0000313" key="5">
    <source>
        <dbReference type="EMBL" id="KAF1382153.1"/>
    </source>
</evidence>
<dbReference type="SUPFAM" id="SSF56436">
    <property type="entry name" value="C-type lectin-like"/>
    <property type="match status" value="1"/>
</dbReference>
<dbReference type="PROSITE" id="PS50041">
    <property type="entry name" value="C_TYPE_LECTIN_2"/>
    <property type="match status" value="1"/>
</dbReference>
<dbReference type="Proteomes" id="UP000465112">
    <property type="component" value="Chromosome 13"/>
</dbReference>
<comment type="subcellular location">
    <subcellularLocation>
        <location evidence="1">Cell membrane</location>
        <topology evidence="1">Single-pass type II membrane protein</topology>
    </subcellularLocation>
</comment>
<dbReference type="Gene3D" id="3.10.100.10">
    <property type="entry name" value="Mannose-Binding Protein A, subunit A"/>
    <property type="match status" value="1"/>
</dbReference>
<gene>
    <name evidence="5" type="ORF">PFLUV_G00161500</name>
</gene>